<comment type="caution">
    <text evidence="1">The sequence shown here is derived from an EMBL/GenBank/DDBJ whole genome shotgun (WGS) entry which is preliminary data.</text>
</comment>
<dbReference type="Proteomes" id="UP001285441">
    <property type="component" value="Unassembled WGS sequence"/>
</dbReference>
<organism evidence="1 2">
    <name type="scientific">Podospora didyma</name>
    <dbReference type="NCBI Taxonomy" id="330526"/>
    <lineage>
        <taxon>Eukaryota</taxon>
        <taxon>Fungi</taxon>
        <taxon>Dikarya</taxon>
        <taxon>Ascomycota</taxon>
        <taxon>Pezizomycotina</taxon>
        <taxon>Sordariomycetes</taxon>
        <taxon>Sordariomycetidae</taxon>
        <taxon>Sordariales</taxon>
        <taxon>Podosporaceae</taxon>
        <taxon>Podospora</taxon>
    </lineage>
</organism>
<evidence type="ECO:0000313" key="1">
    <source>
        <dbReference type="EMBL" id="KAK3390199.1"/>
    </source>
</evidence>
<sequence length="319" mass="35275">MTEPYFGADLEMELGDSFIASIFGGWIPVPIEEEHKFRHRGTFEGGLAWRQHLTWDHHKTRPIFRTHYSIPVAYIAALFSNSSWAVVSRPETLVRPPTLPFSCRKSVDMDTSVSEAGLHASAALPDFVESDGGLSYKWKRRPAAEFRIPWYQDVLCHGGAGGAGPRCWIMPDEPDAFDKVLSHVQIRLEVPSSEISPCVGTGGHGGSRSLRHMNAGRNWSMTLGRNTVRVPGSMIFHISESGAPGAGLDLRKMTGEKLRRRFARALDLPLRHVKLRVEYGSQDGGRDEANDAFGPSVLSAYARRAESDGLALSLFFAVD</sequence>
<gene>
    <name evidence="1" type="ORF">B0H63DRAFT_464934</name>
</gene>
<dbReference type="EMBL" id="JAULSW010000002">
    <property type="protein sequence ID" value="KAK3390199.1"/>
    <property type="molecule type" value="Genomic_DNA"/>
</dbReference>
<keyword evidence="2" id="KW-1185">Reference proteome</keyword>
<proteinExistence type="predicted"/>
<name>A0AAE0NZ15_9PEZI</name>
<reference evidence="1" key="1">
    <citation type="journal article" date="2023" name="Mol. Phylogenet. Evol.">
        <title>Genome-scale phylogeny and comparative genomics of the fungal order Sordariales.</title>
        <authorList>
            <person name="Hensen N."/>
            <person name="Bonometti L."/>
            <person name="Westerberg I."/>
            <person name="Brannstrom I.O."/>
            <person name="Guillou S."/>
            <person name="Cros-Aarteil S."/>
            <person name="Calhoun S."/>
            <person name="Haridas S."/>
            <person name="Kuo A."/>
            <person name="Mondo S."/>
            <person name="Pangilinan J."/>
            <person name="Riley R."/>
            <person name="LaButti K."/>
            <person name="Andreopoulos B."/>
            <person name="Lipzen A."/>
            <person name="Chen C."/>
            <person name="Yan M."/>
            <person name="Daum C."/>
            <person name="Ng V."/>
            <person name="Clum A."/>
            <person name="Steindorff A."/>
            <person name="Ohm R.A."/>
            <person name="Martin F."/>
            <person name="Silar P."/>
            <person name="Natvig D.O."/>
            <person name="Lalanne C."/>
            <person name="Gautier V."/>
            <person name="Ament-Velasquez S.L."/>
            <person name="Kruys A."/>
            <person name="Hutchinson M.I."/>
            <person name="Powell A.J."/>
            <person name="Barry K."/>
            <person name="Miller A.N."/>
            <person name="Grigoriev I.V."/>
            <person name="Debuchy R."/>
            <person name="Gladieux P."/>
            <person name="Hiltunen Thoren M."/>
            <person name="Johannesson H."/>
        </authorList>
    </citation>
    <scope>NUCLEOTIDE SEQUENCE</scope>
    <source>
        <strain evidence="1">CBS 232.78</strain>
    </source>
</reference>
<dbReference type="AlphaFoldDB" id="A0AAE0NZ15"/>
<protein>
    <submittedName>
        <fullName evidence="1">Uncharacterized protein</fullName>
    </submittedName>
</protein>
<evidence type="ECO:0000313" key="2">
    <source>
        <dbReference type="Proteomes" id="UP001285441"/>
    </source>
</evidence>
<accession>A0AAE0NZ15</accession>
<reference evidence="1" key="2">
    <citation type="submission" date="2023-06" db="EMBL/GenBank/DDBJ databases">
        <authorList>
            <consortium name="Lawrence Berkeley National Laboratory"/>
            <person name="Haridas S."/>
            <person name="Hensen N."/>
            <person name="Bonometti L."/>
            <person name="Westerberg I."/>
            <person name="Brannstrom I.O."/>
            <person name="Guillou S."/>
            <person name="Cros-Aarteil S."/>
            <person name="Calhoun S."/>
            <person name="Kuo A."/>
            <person name="Mondo S."/>
            <person name="Pangilinan J."/>
            <person name="Riley R."/>
            <person name="LaButti K."/>
            <person name="Andreopoulos B."/>
            <person name="Lipzen A."/>
            <person name="Chen C."/>
            <person name="Yanf M."/>
            <person name="Daum C."/>
            <person name="Ng V."/>
            <person name="Clum A."/>
            <person name="Steindorff A."/>
            <person name="Ohm R."/>
            <person name="Martin F."/>
            <person name="Silar P."/>
            <person name="Natvig D."/>
            <person name="Lalanne C."/>
            <person name="Gautier V."/>
            <person name="Ament-velasquez S.L."/>
            <person name="Kruys A."/>
            <person name="Hutchinson M.I."/>
            <person name="Powell A.J."/>
            <person name="Barry K."/>
            <person name="Miller A.N."/>
            <person name="Grigoriev I.V."/>
            <person name="Debuchy R."/>
            <person name="Gladieux P."/>
            <person name="Thoren M.H."/>
            <person name="Johannesson H."/>
        </authorList>
    </citation>
    <scope>NUCLEOTIDE SEQUENCE</scope>
    <source>
        <strain evidence="1">CBS 232.78</strain>
    </source>
</reference>